<dbReference type="InterPro" id="IPR011646">
    <property type="entry name" value="KAP_P-loop"/>
</dbReference>
<proteinExistence type="predicted"/>
<dbReference type="InterPro" id="IPR027417">
    <property type="entry name" value="P-loop_NTPase"/>
</dbReference>
<protein>
    <recommendedName>
        <fullName evidence="1">KAP NTPase domain-containing protein</fullName>
    </recommendedName>
</protein>
<sequence length="600" mass="69459">MQSKYIEEIFEDYLKTPKTQYAILINGSWGSGKTYFFKNNLTEIATKQQFKTIYLTLNGLNKIDDFRYQFLIKLVPSLNILDSSKSGVFKTILTAAAQKFGSINLNDILKDIEIDASKLTNFVVCFDDLERCSIPKEEVLGFINNYVEHKNLKVLILSDETKIKGNEIYNNIKEKVIGRILNYKNNLDKTLPLLLAKYKTDQEDFYQAVDNKKEYILELLTTFKEENLRNISFYLSVLSKLYPEAKKFPEYWKEVILFSLIMTIEFKNGNFTSNDYKSFKGLDEIDTTYSFFGRANTIDFSLSPEERKEEESETEKFYNKYVVNNFSDFHFFKSIYVFILTGYLDKTLLNEELTARYPVVISDEIKVFREIISAGFRSLSDIQFSQNITKLIEFAEEGKYPIYDYISIANYLVYFSKRGLIELPIEKIQELLLKGVEKSSQSKAINNHLYRTMLHFKHSSDESTIWEAVKKAHETIAKEKEKEKVSALLEAVKDNNATSIGSVFSDYIANPELFVLLNPDELVNALLLTTNEVIQEFTLQVQSRYSASNIRDYLNLDTSFLETLSAKLEEKIKTGIEGKVRAFIISELIEAISEILPKIK</sequence>
<keyword evidence="3" id="KW-1185">Reference proteome</keyword>
<accession>A0A4Q9YQP7</accession>
<feature type="domain" description="KAP NTPase" evidence="1">
    <location>
        <begin position="11"/>
        <end position="80"/>
    </location>
</feature>
<dbReference type="Pfam" id="PF07693">
    <property type="entry name" value="KAP_NTPase"/>
    <property type="match status" value="1"/>
</dbReference>
<dbReference type="Proteomes" id="UP000293300">
    <property type="component" value="Unassembled WGS sequence"/>
</dbReference>
<evidence type="ECO:0000259" key="1">
    <source>
        <dbReference type="Pfam" id="PF07693"/>
    </source>
</evidence>
<organism evidence="2 3">
    <name type="scientific">Flavobacterium silvisoli</name>
    <dbReference type="NCBI Taxonomy" id="2529433"/>
    <lineage>
        <taxon>Bacteria</taxon>
        <taxon>Pseudomonadati</taxon>
        <taxon>Bacteroidota</taxon>
        <taxon>Flavobacteriia</taxon>
        <taxon>Flavobacteriales</taxon>
        <taxon>Flavobacteriaceae</taxon>
        <taxon>Flavobacterium</taxon>
    </lineage>
</organism>
<evidence type="ECO:0000313" key="2">
    <source>
        <dbReference type="EMBL" id="TBX64774.1"/>
    </source>
</evidence>
<dbReference type="AlphaFoldDB" id="A0A4Q9YQP7"/>
<dbReference type="Gene3D" id="3.40.50.300">
    <property type="entry name" value="P-loop containing nucleotide triphosphate hydrolases"/>
    <property type="match status" value="1"/>
</dbReference>
<comment type="caution">
    <text evidence="2">The sequence shown here is derived from an EMBL/GenBank/DDBJ whole genome shotgun (WGS) entry which is preliminary data.</text>
</comment>
<dbReference type="OrthoDB" id="88903at2"/>
<dbReference type="RefSeq" id="WP_131477076.1">
    <property type="nucleotide sequence ID" value="NZ_SJPE01000023.1"/>
</dbReference>
<evidence type="ECO:0000313" key="3">
    <source>
        <dbReference type="Proteomes" id="UP000293300"/>
    </source>
</evidence>
<gene>
    <name evidence="2" type="ORF">EZL74_12865</name>
</gene>
<reference evidence="2 3" key="1">
    <citation type="submission" date="2019-02" db="EMBL/GenBank/DDBJ databases">
        <title>Flavobacterium sp. RD-2-33 isolated from forest soil.</title>
        <authorList>
            <person name="Chaudhary D.K."/>
        </authorList>
    </citation>
    <scope>NUCLEOTIDE SEQUENCE [LARGE SCALE GENOMIC DNA]</scope>
    <source>
        <strain evidence="2 3">RD-2-33</strain>
    </source>
</reference>
<name>A0A4Q9YQP7_9FLAO</name>
<dbReference type="EMBL" id="SJPE01000023">
    <property type="protein sequence ID" value="TBX64774.1"/>
    <property type="molecule type" value="Genomic_DNA"/>
</dbReference>